<proteinExistence type="predicted"/>
<accession>A0A550CK24</accession>
<protein>
    <submittedName>
        <fullName evidence="1">Uncharacterized protein</fullName>
    </submittedName>
</protein>
<dbReference type="AlphaFoldDB" id="A0A550CK24"/>
<comment type="caution">
    <text evidence="1">The sequence shown here is derived from an EMBL/GenBank/DDBJ whole genome shotgun (WGS) entry which is preliminary data.</text>
</comment>
<reference evidence="1 2" key="1">
    <citation type="journal article" date="2019" name="New Phytol.">
        <title>Comparative genomics reveals unique wood-decay strategies and fruiting body development in the Schizophyllaceae.</title>
        <authorList>
            <person name="Almasi E."/>
            <person name="Sahu N."/>
            <person name="Krizsan K."/>
            <person name="Balint B."/>
            <person name="Kovacs G.M."/>
            <person name="Kiss B."/>
            <person name="Cseklye J."/>
            <person name="Drula E."/>
            <person name="Henrissat B."/>
            <person name="Nagy I."/>
            <person name="Chovatia M."/>
            <person name="Adam C."/>
            <person name="LaButti K."/>
            <person name="Lipzen A."/>
            <person name="Riley R."/>
            <person name="Grigoriev I.V."/>
            <person name="Nagy L.G."/>
        </authorList>
    </citation>
    <scope>NUCLEOTIDE SEQUENCE [LARGE SCALE GENOMIC DNA]</scope>
    <source>
        <strain evidence="1 2">NL-1724</strain>
    </source>
</reference>
<evidence type="ECO:0000313" key="1">
    <source>
        <dbReference type="EMBL" id="TRM65155.1"/>
    </source>
</evidence>
<evidence type="ECO:0000313" key="2">
    <source>
        <dbReference type="Proteomes" id="UP000320762"/>
    </source>
</evidence>
<keyword evidence="2" id="KW-1185">Reference proteome</keyword>
<name>A0A550CK24_9AGAR</name>
<dbReference type="Proteomes" id="UP000320762">
    <property type="component" value="Unassembled WGS sequence"/>
</dbReference>
<dbReference type="EMBL" id="VDMD01000005">
    <property type="protein sequence ID" value="TRM65155.1"/>
    <property type="molecule type" value="Genomic_DNA"/>
</dbReference>
<organism evidence="1 2">
    <name type="scientific">Schizophyllum amplum</name>
    <dbReference type="NCBI Taxonomy" id="97359"/>
    <lineage>
        <taxon>Eukaryota</taxon>
        <taxon>Fungi</taxon>
        <taxon>Dikarya</taxon>
        <taxon>Basidiomycota</taxon>
        <taxon>Agaricomycotina</taxon>
        <taxon>Agaricomycetes</taxon>
        <taxon>Agaricomycetidae</taxon>
        <taxon>Agaricales</taxon>
        <taxon>Schizophyllaceae</taxon>
        <taxon>Schizophyllum</taxon>
    </lineage>
</organism>
<gene>
    <name evidence="1" type="ORF">BD626DRAFT_214376</name>
</gene>
<sequence length="285" mass="31254">MVAVQAATRLYVVHIHGVVGSRLSSTARRVDVFARNTRTACALAYAGLVSHISSYIFASFDCITSAPHRLRSHASRIYSSATDSLVRHTLPFIRYHSLSSILAVVDDVKNDTSFTIRKATSTLAFILAVYANVKNVISSFINATFNLPLILAISDYIKNLFSSSTTAICALRPQEELTISLSLPSFRLSLVSSLFFFRGRRYNLTAFLSPRVKTYNACGVCTDTPVLVARALARPKIRHTVCDHHCTLSPPRPSTKTYASRSACTDAPECRCPHLPTVATIVAPK</sequence>